<protein>
    <submittedName>
        <fullName evidence="1">Uncharacterized protein</fullName>
    </submittedName>
</protein>
<dbReference type="EMBL" id="KR534323">
    <property type="protein sequence ID" value="AKO61051.1"/>
    <property type="molecule type" value="Genomic_DNA"/>
</dbReference>
<organism evidence="1 2">
    <name type="scientific">Pseudoalteromonas phage H101</name>
    <dbReference type="NCBI Taxonomy" id="1654919"/>
    <lineage>
        <taxon>Viruses</taxon>
        <taxon>Duplodnaviria</taxon>
        <taxon>Heunggongvirae</taxon>
        <taxon>Uroviricota</taxon>
        <taxon>Caudoviricetes</taxon>
        <taxon>Shandongvirus</taxon>
        <taxon>Shandongvirus H101</taxon>
    </lineage>
</organism>
<dbReference type="KEGG" id="vg:26796645"/>
<name>A0A0H4IT39_9CAUD</name>
<reference evidence="1 2" key="1">
    <citation type="submission" date="2015-05" db="EMBL/GenBank/DDBJ databases">
        <authorList>
            <person name="Wang D.B."/>
            <person name="Wang M."/>
        </authorList>
    </citation>
    <scope>NUCLEOTIDE SEQUENCE [LARGE SCALE GENOMIC DNA]</scope>
</reference>
<evidence type="ECO:0000313" key="1">
    <source>
        <dbReference type="EMBL" id="AKO61051.1"/>
    </source>
</evidence>
<evidence type="ECO:0000313" key="2">
    <source>
        <dbReference type="Proteomes" id="UP000202763"/>
    </source>
</evidence>
<accession>A0A0H4IT39</accession>
<dbReference type="RefSeq" id="YP_009225584.1">
    <property type="nucleotide sequence ID" value="NC_029094.1"/>
</dbReference>
<keyword evidence="2" id="KW-1185">Reference proteome</keyword>
<sequence>MNKEIYLKKSTLGLTEIISVASNKVIKRCKSSTAVAQYIVDEGLVLIKKGE</sequence>
<proteinExistence type="predicted"/>
<dbReference type="Proteomes" id="UP000202763">
    <property type="component" value="Segment"/>
</dbReference>
<dbReference type="GeneID" id="26796645"/>